<keyword evidence="4" id="KW-0564">Palmitate</keyword>
<dbReference type="SUPFAM" id="SSF50998">
    <property type="entry name" value="Quinoprotein alcohol dehydrogenase-like"/>
    <property type="match status" value="1"/>
</dbReference>
<dbReference type="GO" id="GO:0051205">
    <property type="term" value="P:protein insertion into membrane"/>
    <property type="evidence" value="ECO:0007669"/>
    <property type="project" value="UniProtKB-UniRule"/>
</dbReference>
<keyword evidence="3 4" id="KW-0998">Cell outer membrane</keyword>
<dbReference type="GO" id="GO:0043165">
    <property type="term" value="P:Gram-negative-bacterium-type cell outer membrane assembly"/>
    <property type="evidence" value="ECO:0007669"/>
    <property type="project" value="UniProtKB-UniRule"/>
</dbReference>
<dbReference type="KEGG" id="gbi:PG2T_14955"/>
<comment type="function">
    <text evidence="4">Part of the outer membrane protein assembly complex, which is involved in assembly and insertion of beta-barrel proteins into the outer membrane.</text>
</comment>
<keyword evidence="8" id="KW-1185">Reference proteome</keyword>
<keyword evidence="2 4" id="KW-0472">Membrane</keyword>
<keyword evidence="1 4" id="KW-0732">Signal</keyword>
<feature type="signal peptide" evidence="5">
    <location>
        <begin position="1"/>
        <end position="16"/>
    </location>
</feature>
<evidence type="ECO:0000259" key="6">
    <source>
        <dbReference type="Pfam" id="PF13360"/>
    </source>
</evidence>
<reference evidence="8" key="1">
    <citation type="submission" date="2016-03" db="EMBL/GenBank/DDBJ databases">
        <title>Complete genome sequence of Solimmundus cernigliae, representing a novel lineage of polycyclic aromatic hydrocarbon degraders within the Gammaproteobacteria.</title>
        <authorList>
            <person name="Singleton D.R."/>
            <person name="Dickey A.N."/>
            <person name="Scholl E.H."/>
            <person name="Wright F.A."/>
            <person name="Aitken M.D."/>
        </authorList>
    </citation>
    <scope>NUCLEOTIDE SEQUENCE [LARGE SCALE GENOMIC DNA]</scope>
    <source>
        <strain evidence="8">TR3.2</strain>
    </source>
</reference>
<dbReference type="PANTHER" id="PTHR34512">
    <property type="entry name" value="CELL SURFACE PROTEIN"/>
    <property type="match status" value="1"/>
</dbReference>
<protein>
    <recommendedName>
        <fullName evidence="4">Outer membrane protein assembly factor BamB</fullName>
    </recommendedName>
</protein>
<dbReference type="InterPro" id="IPR011047">
    <property type="entry name" value="Quinoprotein_ADH-like_sf"/>
</dbReference>
<keyword evidence="4" id="KW-0449">Lipoprotein</keyword>
<dbReference type="FunCoup" id="A0A1B1YXI7">
    <property type="interactions" value="73"/>
</dbReference>
<organism evidence="7 8">
    <name type="scientific">Immundisolibacter cernigliae</name>
    <dbReference type="NCBI Taxonomy" id="1810504"/>
    <lineage>
        <taxon>Bacteria</taxon>
        <taxon>Pseudomonadati</taxon>
        <taxon>Pseudomonadota</taxon>
        <taxon>Gammaproteobacteria</taxon>
        <taxon>Immundisolibacterales</taxon>
        <taxon>Immundisolibacteraceae</taxon>
        <taxon>Immundisolibacter</taxon>
    </lineage>
</organism>
<dbReference type="Pfam" id="PF13360">
    <property type="entry name" value="PQQ_2"/>
    <property type="match status" value="1"/>
</dbReference>
<comment type="subcellular location">
    <subcellularLocation>
        <location evidence="4">Cell outer membrane</location>
        <topology evidence="4">Lipid-anchor</topology>
    </subcellularLocation>
</comment>
<dbReference type="Proteomes" id="UP000092952">
    <property type="component" value="Chromosome"/>
</dbReference>
<evidence type="ECO:0000256" key="2">
    <source>
        <dbReference type="ARBA" id="ARBA00023136"/>
    </source>
</evidence>
<dbReference type="HAMAP" id="MF_00923">
    <property type="entry name" value="OM_assembly_BamB"/>
    <property type="match status" value="1"/>
</dbReference>
<evidence type="ECO:0000313" key="8">
    <source>
        <dbReference type="Proteomes" id="UP000092952"/>
    </source>
</evidence>
<dbReference type="InterPro" id="IPR002372">
    <property type="entry name" value="PQQ_rpt_dom"/>
</dbReference>
<evidence type="ECO:0000256" key="4">
    <source>
        <dbReference type="HAMAP-Rule" id="MF_00923"/>
    </source>
</evidence>
<dbReference type="AlphaFoldDB" id="A0A1B1YXI7"/>
<gene>
    <name evidence="4" type="primary">bamB</name>
    <name evidence="7" type="ORF">PG2T_14955</name>
</gene>
<feature type="chain" id="PRO_5009003462" description="Outer membrane protein assembly factor BamB" evidence="5">
    <location>
        <begin position="17"/>
        <end position="405"/>
    </location>
</feature>
<dbReference type="PROSITE" id="PS51257">
    <property type="entry name" value="PROKAR_LIPOPROTEIN"/>
    <property type="match status" value="1"/>
</dbReference>
<dbReference type="Gene3D" id="2.130.10.10">
    <property type="entry name" value="YVTN repeat-like/Quinoprotein amine dehydrogenase"/>
    <property type="match status" value="1"/>
</dbReference>
<dbReference type="SMART" id="SM00564">
    <property type="entry name" value="PQQ"/>
    <property type="match status" value="7"/>
</dbReference>
<dbReference type="InterPro" id="IPR017687">
    <property type="entry name" value="BamB"/>
</dbReference>
<sequence length="405" mass="42755">MPVRFLAIGLLATALAACGTVSSLGKGAVRGVNRAGESVAGRLTASDKPEITAELPELTGSITVEVLAERRITDGTPDGYPKPWPAFDSEVVYTLGESRRHLFAHALADGKRLWKAGLEDEITGGVGVGDGLVLVGTANGELIALAATDGKERWRVPLESEILAPPTARDGVVVVATGDGHLYGLSSADGARKWSIERDVPTLSLRGGSAPLTTPTLAVHGFADGHLVAVDLHTGREAWDTPIVQPRGRTELERMVDADCQPVIEGSAVFAGAYQGRASAIELATGTVGWARELSCDTALAADSFNVYGVDTDDKISAFDQRSGAVYWEQDALKGRHLTAPAVVGAYVAVADIEGYVHWLRADDGTLVGRTRPTKDAFLLTPYVRDGVAYFLSEGGRLYALRPAN</sequence>
<name>A0A1B1YXI7_9GAMM</name>
<dbReference type="NCBIfam" id="TIGR03300">
    <property type="entry name" value="assembly_YfgL"/>
    <property type="match status" value="1"/>
</dbReference>
<dbReference type="InterPro" id="IPR018391">
    <property type="entry name" value="PQQ_b-propeller_rpt"/>
</dbReference>
<dbReference type="GO" id="GO:0009279">
    <property type="term" value="C:cell outer membrane"/>
    <property type="evidence" value="ECO:0007669"/>
    <property type="project" value="UniProtKB-SubCell"/>
</dbReference>
<comment type="subunit">
    <text evidence="4">Part of the Bam complex.</text>
</comment>
<dbReference type="InParanoid" id="A0A1B1YXI7"/>
<comment type="similarity">
    <text evidence="4">Belongs to the BamB family.</text>
</comment>
<evidence type="ECO:0000313" key="7">
    <source>
        <dbReference type="EMBL" id="ANX05353.1"/>
    </source>
</evidence>
<dbReference type="RefSeq" id="WP_068807288.1">
    <property type="nucleotide sequence ID" value="NZ_CP014671.1"/>
</dbReference>
<evidence type="ECO:0000256" key="3">
    <source>
        <dbReference type="ARBA" id="ARBA00023237"/>
    </source>
</evidence>
<dbReference type="EMBL" id="CP014671">
    <property type="protein sequence ID" value="ANX05353.1"/>
    <property type="molecule type" value="Genomic_DNA"/>
</dbReference>
<dbReference type="STRING" id="1810504.PG2T_14955"/>
<proteinExistence type="inferred from homology"/>
<evidence type="ECO:0000256" key="5">
    <source>
        <dbReference type="SAM" id="SignalP"/>
    </source>
</evidence>
<dbReference type="InterPro" id="IPR015943">
    <property type="entry name" value="WD40/YVTN_repeat-like_dom_sf"/>
</dbReference>
<feature type="domain" description="Pyrrolo-quinoline quinone repeat" evidence="6">
    <location>
        <begin position="104"/>
        <end position="330"/>
    </location>
</feature>
<dbReference type="PANTHER" id="PTHR34512:SF30">
    <property type="entry name" value="OUTER MEMBRANE PROTEIN ASSEMBLY FACTOR BAMB"/>
    <property type="match status" value="1"/>
</dbReference>
<evidence type="ECO:0000256" key="1">
    <source>
        <dbReference type="ARBA" id="ARBA00022729"/>
    </source>
</evidence>
<dbReference type="OrthoDB" id="5173551at2"/>
<accession>A0A1B1YXI7</accession>